<dbReference type="AlphaFoldDB" id="A0A0F9M4K7"/>
<dbReference type="EMBL" id="LAZR01010956">
    <property type="protein sequence ID" value="KKM64162.1"/>
    <property type="molecule type" value="Genomic_DNA"/>
</dbReference>
<gene>
    <name evidence="1" type="ORF">LCGC14_1504170</name>
</gene>
<accession>A0A0F9M4K7</accession>
<comment type="caution">
    <text evidence="1">The sequence shown here is derived from an EMBL/GenBank/DDBJ whole genome shotgun (WGS) entry which is preliminary data.</text>
</comment>
<evidence type="ECO:0000313" key="1">
    <source>
        <dbReference type="EMBL" id="KKM64162.1"/>
    </source>
</evidence>
<dbReference type="SUPFAM" id="SSF52540">
    <property type="entry name" value="P-loop containing nucleoside triphosphate hydrolases"/>
    <property type="match status" value="1"/>
</dbReference>
<protein>
    <recommendedName>
        <fullName evidence="2">Sulfotransferase domain-containing protein</fullName>
    </recommendedName>
</protein>
<reference evidence="1" key="1">
    <citation type="journal article" date="2015" name="Nature">
        <title>Complex archaea that bridge the gap between prokaryotes and eukaryotes.</title>
        <authorList>
            <person name="Spang A."/>
            <person name="Saw J.H."/>
            <person name="Jorgensen S.L."/>
            <person name="Zaremba-Niedzwiedzka K."/>
            <person name="Martijn J."/>
            <person name="Lind A.E."/>
            <person name="van Eijk R."/>
            <person name="Schleper C."/>
            <person name="Guy L."/>
            <person name="Ettema T.J."/>
        </authorList>
    </citation>
    <scope>NUCLEOTIDE SEQUENCE</scope>
</reference>
<dbReference type="InterPro" id="IPR027417">
    <property type="entry name" value="P-loop_NTPase"/>
</dbReference>
<proteinExistence type="predicted"/>
<name>A0A0F9M4K7_9ZZZZ</name>
<evidence type="ECO:0008006" key="2">
    <source>
        <dbReference type="Google" id="ProtNLM"/>
    </source>
</evidence>
<sequence>MIYWVSGFQRSGTSMMMACLIAGGMDALFDPDLDRIIHDLEKADGYRLNPSLYETDPAEFQKPDFRKRAESKLVKGIAPGILAHVQKGDRMVFMRRDFEEIRSSHEHAMLGTVMYTPDQFAEMMDKTYKALKKKCDVIRYDYRRVVDAPGFAFRALKMLGWPVDPVKAEAVVDPSLYRFRMN</sequence>
<organism evidence="1">
    <name type="scientific">marine sediment metagenome</name>
    <dbReference type="NCBI Taxonomy" id="412755"/>
    <lineage>
        <taxon>unclassified sequences</taxon>
        <taxon>metagenomes</taxon>
        <taxon>ecological metagenomes</taxon>
    </lineage>
</organism>